<sequence length="85" mass="10039">MWYMTLPSIIIIAVCSTIPAYVAPHITKFFQGNKQTRIYTTHLERIGYTRDYELGDNKFWNFKINKSILAYAILNNIHYFSDVIM</sequence>
<dbReference type="AlphaFoldDB" id="A0A2A3ELB9"/>
<dbReference type="InterPro" id="IPR017384">
    <property type="entry name" value="NADH_Ub_cplx-1_asu_su-1"/>
</dbReference>
<dbReference type="Pfam" id="PF15879">
    <property type="entry name" value="MWFE"/>
    <property type="match status" value="1"/>
</dbReference>
<dbReference type="Proteomes" id="UP000242457">
    <property type="component" value="Unassembled WGS sequence"/>
</dbReference>
<reference evidence="1 2" key="1">
    <citation type="submission" date="2014-07" db="EMBL/GenBank/DDBJ databases">
        <title>Genomic and transcriptomic analysis on Apis cerana provide comprehensive insights into honey bee biology.</title>
        <authorList>
            <person name="Diao Q."/>
            <person name="Sun L."/>
            <person name="Zheng H."/>
            <person name="Zheng H."/>
            <person name="Xu S."/>
            <person name="Wang S."/>
            <person name="Zeng Z."/>
            <person name="Hu F."/>
            <person name="Su S."/>
            <person name="Wu J."/>
        </authorList>
    </citation>
    <scope>NUCLEOTIDE SEQUENCE [LARGE SCALE GENOMIC DNA]</scope>
    <source>
        <tissue evidence="1">Pupae without intestine</tissue>
    </source>
</reference>
<organism evidence="1 2">
    <name type="scientific">Apis cerana cerana</name>
    <name type="common">Oriental honeybee</name>
    <dbReference type="NCBI Taxonomy" id="94128"/>
    <lineage>
        <taxon>Eukaryota</taxon>
        <taxon>Metazoa</taxon>
        <taxon>Ecdysozoa</taxon>
        <taxon>Arthropoda</taxon>
        <taxon>Hexapoda</taxon>
        <taxon>Insecta</taxon>
        <taxon>Pterygota</taxon>
        <taxon>Neoptera</taxon>
        <taxon>Endopterygota</taxon>
        <taxon>Hymenoptera</taxon>
        <taxon>Apocrita</taxon>
        <taxon>Aculeata</taxon>
        <taxon>Apoidea</taxon>
        <taxon>Anthophila</taxon>
        <taxon>Apidae</taxon>
        <taxon>Apis</taxon>
    </lineage>
</organism>
<accession>A0A2A3ELB9</accession>
<evidence type="ECO:0000313" key="2">
    <source>
        <dbReference type="Proteomes" id="UP000242457"/>
    </source>
</evidence>
<evidence type="ECO:0000313" key="1">
    <source>
        <dbReference type="EMBL" id="PBC32518.1"/>
    </source>
</evidence>
<keyword evidence="1" id="KW-0830">Ubiquinone</keyword>
<keyword evidence="2" id="KW-1185">Reference proteome</keyword>
<name>A0A2A3ELB9_APICC</name>
<dbReference type="EMBL" id="KZ288215">
    <property type="protein sequence ID" value="PBC32518.1"/>
    <property type="molecule type" value="Genomic_DNA"/>
</dbReference>
<proteinExistence type="predicted"/>
<gene>
    <name evidence="1" type="ORF">APICC_07879</name>
</gene>
<protein>
    <submittedName>
        <fullName evidence="1">NADH dehydrogenase [ubiquinone] 1 alpha subcomplex subunit</fullName>
    </submittedName>
</protein>